<keyword evidence="14 18" id="KW-0520">NAD</keyword>
<keyword evidence="15 18" id="KW-0057">Aromatic amino acid biosynthesis</keyword>
<organism evidence="21 22">
    <name type="scientific">Abyssibacter profundi</name>
    <dbReference type="NCBI Taxonomy" id="2182787"/>
    <lineage>
        <taxon>Bacteria</taxon>
        <taxon>Pseudomonadati</taxon>
        <taxon>Pseudomonadota</taxon>
        <taxon>Gammaproteobacteria</taxon>
        <taxon>Chromatiales</taxon>
        <taxon>Oceanococcaceae</taxon>
        <taxon>Abyssibacter</taxon>
    </lineage>
</organism>
<feature type="binding site" evidence="18">
    <location>
        <position position="144"/>
    </location>
    <ligand>
        <name>NAD(+)</name>
        <dbReference type="ChEBI" id="CHEBI:57540"/>
    </ligand>
</feature>
<evidence type="ECO:0000256" key="5">
    <source>
        <dbReference type="ARBA" id="ARBA00004661"/>
    </source>
</evidence>
<evidence type="ECO:0000256" key="9">
    <source>
        <dbReference type="ARBA" id="ARBA00022490"/>
    </source>
</evidence>
<keyword evidence="16 18" id="KW-0456">Lyase</keyword>
<keyword evidence="12 18" id="KW-0547">Nucleotide-binding</keyword>
<evidence type="ECO:0000313" key="22">
    <source>
        <dbReference type="Proteomes" id="UP000251800"/>
    </source>
</evidence>
<evidence type="ECO:0000256" key="18">
    <source>
        <dbReference type="HAMAP-Rule" id="MF_00110"/>
    </source>
</evidence>
<dbReference type="EMBL" id="QEQK01000005">
    <property type="protein sequence ID" value="PWN56465.1"/>
    <property type="molecule type" value="Genomic_DNA"/>
</dbReference>
<dbReference type="PIRSF" id="PIRSF001455">
    <property type="entry name" value="DHQ_synth"/>
    <property type="match status" value="1"/>
</dbReference>
<feature type="binding site" evidence="18">
    <location>
        <position position="135"/>
    </location>
    <ligand>
        <name>NAD(+)</name>
        <dbReference type="ChEBI" id="CHEBI:57540"/>
    </ligand>
</feature>
<comment type="catalytic activity">
    <reaction evidence="1 18">
        <text>7-phospho-2-dehydro-3-deoxy-D-arabino-heptonate = 3-dehydroquinate + phosphate</text>
        <dbReference type="Rhea" id="RHEA:21968"/>
        <dbReference type="ChEBI" id="CHEBI:32364"/>
        <dbReference type="ChEBI" id="CHEBI:43474"/>
        <dbReference type="ChEBI" id="CHEBI:58394"/>
        <dbReference type="EC" id="4.2.3.4"/>
    </reaction>
</comment>
<evidence type="ECO:0000256" key="14">
    <source>
        <dbReference type="ARBA" id="ARBA00023027"/>
    </source>
</evidence>
<feature type="binding site" evidence="18">
    <location>
        <position position="177"/>
    </location>
    <ligand>
        <name>Zn(2+)</name>
        <dbReference type="ChEBI" id="CHEBI:29105"/>
    </ligand>
</feature>
<evidence type="ECO:0000256" key="6">
    <source>
        <dbReference type="ARBA" id="ARBA00005412"/>
    </source>
</evidence>
<evidence type="ECO:0000256" key="10">
    <source>
        <dbReference type="ARBA" id="ARBA00022605"/>
    </source>
</evidence>
<dbReference type="Proteomes" id="UP000251800">
    <property type="component" value="Unassembled WGS sequence"/>
</dbReference>
<dbReference type="NCBIfam" id="TIGR01357">
    <property type="entry name" value="aroB"/>
    <property type="match status" value="1"/>
</dbReference>
<dbReference type="OrthoDB" id="9806583at2"/>
<gene>
    <name evidence="18" type="primary">aroB</name>
    <name evidence="21" type="ORF">DEH80_06415</name>
</gene>
<dbReference type="FunFam" id="3.40.50.1970:FF:000001">
    <property type="entry name" value="3-dehydroquinate synthase"/>
    <property type="match status" value="1"/>
</dbReference>
<keyword evidence="10 18" id="KW-0028">Amino-acid biosynthesis</keyword>
<evidence type="ECO:0000259" key="19">
    <source>
        <dbReference type="Pfam" id="PF01761"/>
    </source>
</evidence>
<feature type="binding site" evidence="18">
    <location>
        <position position="257"/>
    </location>
    <ligand>
        <name>Zn(2+)</name>
        <dbReference type="ChEBI" id="CHEBI:29105"/>
    </ligand>
</feature>
<dbReference type="Pfam" id="PF01761">
    <property type="entry name" value="DHQ_synthase"/>
    <property type="match status" value="1"/>
</dbReference>
<evidence type="ECO:0000256" key="12">
    <source>
        <dbReference type="ARBA" id="ARBA00022741"/>
    </source>
</evidence>
<dbReference type="Gene3D" id="1.20.1090.10">
    <property type="entry name" value="Dehydroquinate synthase-like - alpha domain"/>
    <property type="match status" value="1"/>
</dbReference>
<comment type="pathway">
    <text evidence="5 18">Metabolic intermediate biosynthesis; chorismate biosynthesis; chorismate from D-erythrose 4-phosphate and phosphoenolpyruvate: step 2/7.</text>
</comment>
<feature type="domain" description="3-dehydroquinate synthase N-terminal" evidence="19">
    <location>
        <begin position="60"/>
        <end position="172"/>
    </location>
</feature>
<protein>
    <recommendedName>
        <fullName evidence="8 18">3-dehydroquinate synthase</fullName>
        <shortName evidence="18">DHQS</shortName>
        <ecNumber evidence="7 18">4.2.3.4</ecNumber>
    </recommendedName>
</protein>
<dbReference type="PANTHER" id="PTHR43622:SF7">
    <property type="entry name" value="3-DEHYDROQUINATE SYNTHASE, CHLOROPLASTIC"/>
    <property type="match status" value="1"/>
</dbReference>
<dbReference type="GO" id="GO:0008652">
    <property type="term" value="P:amino acid biosynthetic process"/>
    <property type="evidence" value="ECO:0007669"/>
    <property type="project" value="UniProtKB-KW"/>
</dbReference>
<dbReference type="GO" id="GO:0000166">
    <property type="term" value="F:nucleotide binding"/>
    <property type="evidence" value="ECO:0007669"/>
    <property type="project" value="UniProtKB-KW"/>
</dbReference>
<evidence type="ECO:0000256" key="16">
    <source>
        <dbReference type="ARBA" id="ARBA00023239"/>
    </source>
</evidence>
<dbReference type="GO" id="GO:0005737">
    <property type="term" value="C:cytoplasm"/>
    <property type="evidence" value="ECO:0007669"/>
    <property type="project" value="UniProtKB-SubCell"/>
</dbReference>
<evidence type="ECO:0000313" key="21">
    <source>
        <dbReference type="EMBL" id="PWN56465.1"/>
    </source>
</evidence>
<evidence type="ECO:0000256" key="1">
    <source>
        <dbReference type="ARBA" id="ARBA00001393"/>
    </source>
</evidence>
<evidence type="ECO:0000256" key="8">
    <source>
        <dbReference type="ARBA" id="ARBA00017684"/>
    </source>
</evidence>
<evidence type="ECO:0000256" key="11">
    <source>
        <dbReference type="ARBA" id="ARBA00022723"/>
    </source>
</evidence>
<dbReference type="SUPFAM" id="SSF56796">
    <property type="entry name" value="Dehydroquinate synthase-like"/>
    <property type="match status" value="1"/>
</dbReference>
<evidence type="ECO:0000256" key="4">
    <source>
        <dbReference type="ARBA" id="ARBA00004496"/>
    </source>
</evidence>
<accession>A0A363UM18</accession>
<reference evidence="21 22" key="1">
    <citation type="submission" date="2018-05" db="EMBL/GenBank/DDBJ databases">
        <title>Abyssibacter profundi OUC007T gen. nov., sp. nov, a marine bacterium isolated from seawater of the Mariana Trench.</title>
        <authorList>
            <person name="Zhou S."/>
        </authorList>
    </citation>
    <scope>NUCLEOTIDE SEQUENCE [LARGE SCALE GENOMIC DNA]</scope>
    <source>
        <strain evidence="21 22">OUC007</strain>
    </source>
</reference>
<evidence type="ECO:0000259" key="20">
    <source>
        <dbReference type="Pfam" id="PF24621"/>
    </source>
</evidence>
<evidence type="ECO:0000256" key="15">
    <source>
        <dbReference type="ARBA" id="ARBA00023141"/>
    </source>
</evidence>
<dbReference type="InterPro" id="IPR056179">
    <property type="entry name" value="DHQS_C"/>
</dbReference>
<comment type="function">
    <text evidence="3 18">Catalyzes the conversion of 3-deoxy-D-arabino-heptulosonate 7-phosphate (DAHP) to dehydroquinate (DHQ).</text>
</comment>
<dbReference type="EC" id="4.2.3.4" evidence="7 18"/>
<evidence type="ECO:0000256" key="7">
    <source>
        <dbReference type="ARBA" id="ARBA00013031"/>
    </source>
</evidence>
<dbReference type="HAMAP" id="MF_00110">
    <property type="entry name" value="DHQ_synthase"/>
    <property type="match status" value="1"/>
</dbReference>
<dbReference type="GO" id="GO:0009073">
    <property type="term" value="P:aromatic amino acid family biosynthetic process"/>
    <property type="evidence" value="ECO:0007669"/>
    <property type="project" value="UniProtKB-KW"/>
</dbReference>
<comment type="caution">
    <text evidence="21">The sequence shown here is derived from an EMBL/GenBank/DDBJ whole genome shotgun (WGS) entry which is preliminary data.</text>
</comment>
<dbReference type="Pfam" id="PF24621">
    <property type="entry name" value="DHQS_C"/>
    <property type="match status" value="1"/>
</dbReference>
<evidence type="ECO:0000256" key="17">
    <source>
        <dbReference type="ARBA" id="ARBA00023285"/>
    </source>
</evidence>
<dbReference type="GO" id="GO:0009423">
    <property type="term" value="P:chorismate biosynthetic process"/>
    <property type="evidence" value="ECO:0007669"/>
    <property type="project" value="UniProtKB-UniRule"/>
</dbReference>
<dbReference type="InterPro" id="IPR030963">
    <property type="entry name" value="DHQ_synth_fam"/>
</dbReference>
<comment type="similarity">
    <text evidence="6 18">Belongs to the sugar phosphate cyclases superfamily. Dehydroquinate synthase family.</text>
</comment>
<feature type="binding site" evidence="18">
    <location>
        <position position="240"/>
    </location>
    <ligand>
        <name>Zn(2+)</name>
        <dbReference type="ChEBI" id="CHEBI:29105"/>
    </ligand>
</feature>
<proteinExistence type="inferred from homology"/>
<dbReference type="UniPathway" id="UPA00053">
    <property type="reaction ID" value="UER00085"/>
</dbReference>
<sequence>MTRTLQVELGDRSYPIAIGPDVLAHIDTRGQRCLVVSNDTIAPLHLQTLLAQLPDETATCILPDGEAHKTLESAAVILDALADGGFHRDALIIALGGGVIGDLAGFAAAVYHRGIDFIQIPTTLLSMVDSSVGGKTGVNHPAGKNLIGAFHQPRQVLADLSLLATLPDREYAAGLAEVVKYAALGDLDFLAWLEVRVAALRARDHAVLSETVERCCAAKARIVAADEREQGQRALLNLGHTFGHAIETASGYGTVLHGEAVAIGMVMAADLSHRLGWTSQHDVTRLSKLLQALDLPTRSPDIPVDQFIALMQRDKKVLNNRLRLVLLKPLGQALITSDVPPEPLRETLLAAT</sequence>
<dbReference type="GO" id="GO:0003856">
    <property type="term" value="F:3-dehydroquinate synthase activity"/>
    <property type="evidence" value="ECO:0007669"/>
    <property type="project" value="UniProtKB-UniRule"/>
</dbReference>
<evidence type="ECO:0000256" key="2">
    <source>
        <dbReference type="ARBA" id="ARBA00001911"/>
    </source>
</evidence>
<comment type="subcellular location">
    <subcellularLocation>
        <location evidence="4 18">Cytoplasm</location>
    </subcellularLocation>
</comment>
<feature type="binding site" evidence="18">
    <location>
        <begin position="98"/>
        <end position="102"/>
    </location>
    <ligand>
        <name>NAD(+)</name>
        <dbReference type="ChEBI" id="CHEBI:57540"/>
    </ligand>
</feature>
<dbReference type="CDD" id="cd08195">
    <property type="entry name" value="DHQS"/>
    <property type="match status" value="1"/>
</dbReference>
<comment type="caution">
    <text evidence="18">Lacks conserved residue(s) required for the propagation of feature annotation.</text>
</comment>
<dbReference type="PANTHER" id="PTHR43622">
    <property type="entry name" value="3-DEHYDROQUINATE SYNTHASE"/>
    <property type="match status" value="1"/>
</dbReference>
<keyword evidence="13 18" id="KW-0862">Zinc</keyword>
<dbReference type="RefSeq" id="WP_109719660.1">
    <property type="nucleotide sequence ID" value="NZ_QEQK01000005.1"/>
</dbReference>
<dbReference type="GO" id="GO:0046872">
    <property type="term" value="F:metal ion binding"/>
    <property type="evidence" value="ECO:0007669"/>
    <property type="project" value="UniProtKB-KW"/>
</dbReference>
<dbReference type="Gene3D" id="3.40.50.1970">
    <property type="match status" value="1"/>
</dbReference>
<keyword evidence="22" id="KW-1185">Reference proteome</keyword>
<dbReference type="InterPro" id="IPR030960">
    <property type="entry name" value="DHQS/DOIS_N"/>
</dbReference>
<comment type="cofactor">
    <cofactor evidence="2 18">
        <name>NAD(+)</name>
        <dbReference type="ChEBI" id="CHEBI:57540"/>
    </cofactor>
</comment>
<keyword evidence="17 18" id="KW-0170">Cobalt</keyword>
<dbReference type="InterPro" id="IPR016037">
    <property type="entry name" value="DHQ_synth_AroB"/>
</dbReference>
<feature type="domain" description="3-dehydroquinate synthase C-terminal" evidence="20">
    <location>
        <begin position="174"/>
        <end position="317"/>
    </location>
</feature>
<keyword evidence="9 18" id="KW-0963">Cytoplasm</keyword>
<dbReference type="AlphaFoldDB" id="A0A363UM18"/>
<evidence type="ECO:0000256" key="3">
    <source>
        <dbReference type="ARBA" id="ARBA00003485"/>
    </source>
</evidence>
<dbReference type="InterPro" id="IPR050071">
    <property type="entry name" value="Dehydroquinate_synthase"/>
</dbReference>
<evidence type="ECO:0000256" key="13">
    <source>
        <dbReference type="ARBA" id="ARBA00022833"/>
    </source>
</evidence>
<keyword evidence="11 18" id="KW-0479">Metal-binding</keyword>
<feature type="binding site" evidence="18">
    <location>
        <begin position="64"/>
        <end position="69"/>
    </location>
    <ligand>
        <name>NAD(+)</name>
        <dbReference type="ChEBI" id="CHEBI:57540"/>
    </ligand>
</feature>
<comment type="cofactor">
    <cofactor evidence="18">
        <name>Co(2+)</name>
        <dbReference type="ChEBI" id="CHEBI:48828"/>
    </cofactor>
    <cofactor evidence="18">
        <name>Zn(2+)</name>
        <dbReference type="ChEBI" id="CHEBI:29105"/>
    </cofactor>
    <text evidence="18">Binds 1 divalent metal cation per subunit. Can use either Co(2+) or Zn(2+).</text>
</comment>
<feature type="binding site" evidence="18">
    <location>
        <begin position="122"/>
        <end position="123"/>
    </location>
    <ligand>
        <name>NAD(+)</name>
        <dbReference type="ChEBI" id="CHEBI:57540"/>
    </ligand>
</feature>
<name>A0A363UM18_9GAMM</name>